<evidence type="ECO:0000256" key="7">
    <source>
        <dbReference type="SAM" id="MobiDB-lite"/>
    </source>
</evidence>
<protein>
    <submittedName>
        <fullName evidence="9">CP</fullName>
    </submittedName>
</protein>
<name>A0A7T5QZ89_9VIRU</name>
<evidence type="ECO:0000313" key="9">
    <source>
        <dbReference type="EMBL" id="QQG34569.1"/>
    </source>
</evidence>
<keyword evidence="6" id="KW-0687">Ribonucleoprotein</keyword>
<reference evidence="9" key="1">
    <citation type="submission" date="2020-11" db="EMBL/GenBank/DDBJ databases">
        <authorList>
            <person name="Bejerman N."/>
        </authorList>
    </citation>
    <scope>NUCLEOTIDE SEQUENCE</scope>
    <source>
        <strain evidence="9">Dios</strain>
    </source>
</reference>
<comment type="function">
    <text evidence="1">Required for genome encapsidation. Forms ribonucleoprotein complexes along with TGB1 helicase and viral RNA.</text>
</comment>
<evidence type="ECO:0000256" key="6">
    <source>
        <dbReference type="ARBA" id="ARBA00023274"/>
    </source>
</evidence>
<evidence type="ECO:0000256" key="4">
    <source>
        <dbReference type="ARBA" id="ARBA00022561"/>
    </source>
</evidence>
<dbReference type="Pfam" id="PF00286">
    <property type="entry name" value="Flexi_CP"/>
    <property type="match status" value="1"/>
</dbReference>
<proteinExistence type="predicted"/>
<evidence type="ECO:0000259" key="8">
    <source>
        <dbReference type="PROSITE" id="PS00418"/>
    </source>
</evidence>
<keyword evidence="5" id="KW-0946">Virion</keyword>
<dbReference type="GO" id="GO:1990904">
    <property type="term" value="C:ribonucleoprotein complex"/>
    <property type="evidence" value="ECO:0007669"/>
    <property type="project" value="UniProtKB-KW"/>
</dbReference>
<evidence type="ECO:0000256" key="3">
    <source>
        <dbReference type="ARBA" id="ARBA00022497"/>
    </source>
</evidence>
<dbReference type="GO" id="GO:0005198">
    <property type="term" value="F:structural molecule activity"/>
    <property type="evidence" value="ECO:0007669"/>
    <property type="project" value="InterPro"/>
</dbReference>
<sequence length="233" mass="25641">MSSSDKPEISSADRAAVKTDDGSPEYIPTAKDLLGLKYKSTTTSIATPEQVAEVYSIWQNQMKVPKHLCNKAAWDLCRHLADVGSSKQSTPVGISPISTSTVGISRLDLAAAVKTVIPLRRFARYFARVVWQMMEVTKNPPAQWQKMEFREEDRFAAFDFFDAVLSPASLQIPIAREPSDNESIAFATRKGIVTERKRVQDGNARTRALEVTAGRAGGLSRAPVMPDPSHFDG</sequence>
<accession>A0A7T5QZ89</accession>
<dbReference type="InterPro" id="IPR000052">
    <property type="entry name" value="Pltvir_coat"/>
</dbReference>
<organism evidence="9">
    <name type="scientific">Dioscorea potexvirus 1</name>
    <dbReference type="NCBI Taxonomy" id="2794413"/>
    <lineage>
        <taxon>Viruses</taxon>
        <taxon>Riboviria</taxon>
        <taxon>Orthornavirae</taxon>
        <taxon>Kitrinoviricota</taxon>
        <taxon>Alsuviricetes</taxon>
        <taxon>Tymovirales</taxon>
        <taxon>Alphaflexiviridae</taxon>
        <taxon>Potexvirus</taxon>
    </lineage>
</organism>
<evidence type="ECO:0000256" key="1">
    <source>
        <dbReference type="ARBA" id="ARBA00004032"/>
    </source>
</evidence>
<dbReference type="PRINTS" id="PR00232">
    <property type="entry name" value="POTXCARLCOAT"/>
</dbReference>
<dbReference type="GO" id="GO:0019029">
    <property type="term" value="C:helical viral capsid"/>
    <property type="evidence" value="ECO:0007669"/>
    <property type="project" value="UniProtKB-KW"/>
</dbReference>
<comment type="subcellular location">
    <subcellularLocation>
        <location evidence="2">Virion</location>
    </subcellularLocation>
</comment>
<dbReference type="PROSITE" id="PS00418">
    <property type="entry name" value="POTEX_CARLAVIRUS_COAT"/>
    <property type="match status" value="1"/>
</dbReference>
<dbReference type="EMBL" id="MW328724">
    <property type="protein sequence ID" value="QQG34569.1"/>
    <property type="molecule type" value="Genomic_RNA"/>
</dbReference>
<keyword evidence="3" id="KW-1139">Helical capsid protein</keyword>
<evidence type="ECO:0000256" key="2">
    <source>
        <dbReference type="ARBA" id="ARBA00004328"/>
    </source>
</evidence>
<feature type="region of interest" description="Disordered" evidence="7">
    <location>
        <begin position="1"/>
        <end position="23"/>
    </location>
</feature>
<feature type="domain" description="Potexviruses and carlaviruses coat protein" evidence="8">
    <location>
        <begin position="154"/>
        <end position="169"/>
    </location>
</feature>
<evidence type="ECO:0000256" key="5">
    <source>
        <dbReference type="ARBA" id="ARBA00022844"/>
    </source>
</evidence>
<keyword evidence="4" id="KW-0167">Capsid protein</keyword>